<reference evidence="1" key="1">
    <citation type="submission" date="2020-11" db="EMBL/GenBank/DDBJ databases">
        <title>Adaptations for nitrogen fixation in a non-lichenized fungal sporocarp promotes dispersal by wood-feeding termites.</title>
        <authorList>
            <consortium name="DOE Joint Genome Institute"/>
            <person name="Koch R.A."/>
            <person name="Yoon G."/>
            <person name="Arayal U."/>
            <person name="Lail K."/>
            <person name="Amirebrahimi M."/>
            <person name="Labutti K."/>
            <person name="Lipzen A."/>
            <person name="Riley R."/>
            <person name="Barry K."/>
            <person name="Henrissat B."/>
            <person name="Grigoriev I.V."/>
            <person name="Herr J.R."/>
            <person name="Aime M.C."/>
        </authorList>
    </citation>
    <scope>NUCLEOTIDE SEQUENCE</scope>
    <source>
        <strain evidence="1">MCA 3950</strain>
    </source>
</reference>
<keyword evidence="2" id="KW-1185">Reference proteome</keyword>
<dbReference type="GeneID" id="66099295"/>
<dbReference type="Proteomes" id="UP000812287">
    <property type="component" value="Unassembled WGS sequence"/>
</dbReference>
<accession>A0A9P7VWS9</accession>
<protein>
    <submittedName>
        <fullName evidence="1">Uncharacterized protein</fullName>
    </submittedName>
</protein>
<dbReference type="EMBL" id="MU250530">
    <property type="protein sequence ID" value="KAG7448352.1"/>
    <property type="molecule type" value="Genomic_DNA"/>
</dbReference>
<sequence>MSATDHPICTERTPLPREEHNKIHICTVYGVNEEPSVQCTRIRHLVFQQYIFFIHQTSHLARLYEPTGTLRSSWLRSVSTPHSFFAPPNISRVERSVRLPERTEGLCTIIFKHKKTYARRIERDDPAAGDGASIVGSNGTRRRQPHLMMTIRFICQSQTVFKFRARLASRFFERTRELELIDRRVQLFRDTEVFTVHDAHWLQPAPKKDP</sequence>
<dbReference type="AlphaFoldDB" id="A0A9P7VWS9"/>
<dbReference type="RefSeq" id="XP_043041852.1">
    <property type="nucleotide sequence ID" value="XM_043177008.1"/>
</dbReference>
<organism evidence="1 2">
    <name type="scientific">Guyanagaster necrorhizus</name>
    <dbReference type="NCBI Taxonomy" id="856835"/>
    <lineage>
        <taxon>Eukaryota</taxon>
        <taxon>Fungi</taxon>
        <taxon>Dikarya</taxon>
        <taxon>Basidiomycota</taxon>
        <taxon>Agaricomycotina</taxon>
        <taxon>Agaricomycetes</taxon>
        <taxon>Agaricomycetidae</taxon>
        <taxon>Agaricales</taxon>
        <taxon>Marasmiineae</taxon>
        <taxon>Physalacriaceae</taxon>
        <taxon>Guyanagaster</taxon>
    </lineage>
</organism>
<evidence type="ECO:0000313" key="2">
    <source>
        <dbReference type="Proteomes" id="UP000812287"/>
    </source>
</evidence>
<name>A0A9P7VWS9_9AGAR</name>
<comment type="caution">
    <text evidence="1">The sequence shown here is derived from an EMBL/GenBank/DDBJ whole genome shotgun (WGS) entry which is preliminary data.</text>
</comment>
<proteinExistence type="predicted"/>
<evidence type="ECO:0000313" key="1">
    <source>
        <dbReference type="EMBL" id="KAG7448352.1"/>
    </source>
</evidence>
<gene>
    <name evidence="1" type="ORF">BT62DRAFT_1004151</name>
</gene>